<evidence type="ECO:0000256" key="4">
    <source>
        <dbReference type="ARBA" id="ARBA00022771"/>
    </source>
</evidence>
<keyword evidence="5" id="KW-0862">Zinc</keyword>
<dbReference type="Pfam" id="PF04433">
    <property type="entry name" value="SWIRM"/>
    <property type="match status" value="1"/>
</dbReference>
<dbReference type="InterPro" id="IPR041984">
    <property type="entry name" value="Rsc8/Ssr1/Ssr2_ZZ"/>
</dbReference>
<feature type="region of interest" description="Disordered" evidence="12">
    <location>
        <begin position="1"/>
        <end position="61"/>
    </location>
</feature>
<comment type="subcellular location">
    <subcellularLocation>
        <location evidence="1">Nucleus</location>
    </subcellularLocation>
</comment>
<comment type="caution">
    <text evidence="18">The sequence shown here is derived from an EMBL/GenBank/DDBJ whole genome shotgun (WGS) entry which is preliminary data.</text>
</comment>
<dbReference type="InterPro" id="IPR043145">
    <property type="entry name" value="Znf_ZZ_sf"/>
</dbReference>
<feature type="domain" description="Myb-like" evidence="13">
    <location>
        <begin position="360"/>
        <end position="404"/>
    </location>
</feature>
<dbReference type="PROSITE" id="PS51293">
    <property type="entry name" value="SANT"/>
    <property type="match status" value="1"/>
</dbReference>
<feature type="compositionally biased region" description="Basic residues" evidence="12">
    <location>
        <begin position="26"/>
        <end position="36"/>
    </location>
</feature>
<dbReference type="AlphaFoldDB" id="A0AAN7JUQ8"/>
<dbReference type="Gene3D" id="1.10.10.10">
    <property type="entry name" value="Winged helix-like DNA-binding domain superfamily/Winged helix DNA-binding domain"/>
    <property type="match status" value="1"/>
</dbReference>
<name>A0AAN7JUQ8_9MYRT</name>
<dbReference type="InterPro" id="IPR009057">
    <property type="entry name" value="Homeodomain-like_sf"/>
</dbReference>
<dbReference type="PROSITE" id="PS50090">
    <property type="entry name" value="MYB_LIKE"/>
    <property type="match status" value="1"/>
</dbReference>
<evidence type="ECO:0000256" key="6">
    <source>
        <dbReference type="ARBA" id="ARBA00023015"/>
    </source>
</evidence>
<keyword evidence="9" id="KW-0539">Nucleus</keyword>
<dbReference type="EMBL" id="JAXIOK010000014">
    <property type="protein sequence ID" value="KAK4754903.1"/>
    <property type="molecule type" value="Genomic_DNA"/>
</dbReference>
<evidence type="ECO:0000313" key="19">
    <source>
        <dbReference type="Proteomes" id="UP001345219"/>
    </source>
</evidence>
<accession>A0AAN7JUQ8</accession>
<feature type="compositionally biased region" description="Basic and acidic residues" evidence="12">
    <location>
        <begin position="702"/>
        <end position="718"/>
    </location>
</feature>
<dbReference type="InterPro" id="IPR017884">
    <property type="entry name" value="SANT_dom"/>
</dbReference>
<feature type="compositionally biased region" description="Low complexity" evidence="12">
    <location>
        <begin position="37"/>
        <end position="49"/>
    </location>
</feature>
<evidence type="ECO:0000256" key="7">
    <source>
        <dbReference type="ARBA" id="ARBA00023125"/>
    </source>
</evidence>
<dbReference type="InterPro" id="IPR007526">
    <property type="entry name" value="SWIRM"/>
</dbReference>
<dbReference type="Pfam" id="PF16495">
    <property type="entry name" value="SWIRM-assoc_1"/>
    <property type="match status" value="1"/>
</dbReference>
<organism evidence="18 19">
    <name type="scientific">Trapa incisa</name>
    <dbReference type="NCBI Taxonomy" id="236973"/>
    <lineage>
        <taxon>Eukaryota</taxon>
        <taxon>Viridiplantae</taxon>
        <taxon>Streptophyta</taxon>
        <taxon>Embryophyta</taxon>
        <taxon>Tracheophyta</taxon>
        <taxon>Spermatophyta</taxon>
        <taxon>Magnoliopsida</taxon>
        <taxon>eudicotyledons</taxon>
        <taxon>Gunneridae</taxon>
        <taxon>Pentapetalae</taxon>
        <taxon>rosids</taxon>
        <taxon>malvids</taxon>
        <taxon>Myrtales</taxon>
        <taxon>Lythraceae</taxon>
        <taxon>Trapa</taxon>
    </lineage>
</organism>
<evidence type="ECO:0000256" key="3">
    <source>
        <dbReference type="ARBA" id="ARBA00022723"/>
    </source>
</evidence>
<dbReference type="GO" id="GO:0005634">
    <property type="term" value="C:nucleus"/>
    <property type="evidence" value="ECO:0007669"/>
    <property type="project" value="UniProtKB-SubCell"/>
</dbReference>
<feature type="domain" description="SANT" evidence="16">
    <location>
        <begin position="357"/>
        <end position="408"/>
    </location>
</feature>
<feature type="compositionally biased region" description="Polar residues" evidence="12">
    <location>
        <begin position="688"/>
        <end position="700"/>
    </location>
</feature>
<feature type="compositionally biased region" description="Acidic residues" evidence="12">
    <location>
        <begin position="410"/>
        <end position="419"/>
    </location>
</feature>
<evidence type="ECO:0000256" key="8">
    <source>
        <dbReference type="ARBA" id="ARBA00023163"/>
    </source>
</evidence>
<dbReference type="PANTHER" id="PTHR12802">
    <property type="entry name" value="SWI/SNF COMPLEX-RELATED"/>
    <property type="match status" value="1"/>
</dbReference>
<feature type="compositionally biased region" description="Polar residues" evidence="12">
    <location>
        <begin position="626"/>
        <end position="645"/>
    </location>
</feature>
<feature type="compositionally biased region" description="Basic and acidic residues" evidence="12">
    <location>
        <begin position="462"/>
        <end position="506"/>
    </location>
</feature>
<evidence type="ECO:0000259" key="16">
    <source>
        <dbReference type="PROSITE" id="PS51293"/>
    </source>
</evidence>
<dbReference type="GO" id="GO:0003677">
    <property type="term" value="F:DNA binding"/>
    <property type="evidence" value="ECO:0007669"/>
    <property type="project" value="UniProtKB-KW"/>
</dbReference>
<dbReference type="FunFam" id="1.10.10.60:FF:000014">
    <property type="entry name" value="SWI/SNF complex subunit SMARCC2 isoform C"/>
    <property type="match status" value="1"/>
</dbReference>
<keyword evidence="11" id="KW-0175">Coiled coil</keyword>
<feature type="region of interest" description="Disordered" evidence="12">
    <location>
        <begin position="590"/>
        <end position="745"/>
    </location>
</feature>
<feature type="compositionally biased region" description="Basic and acidic residues" evidence="12">
    <location>
        <begin position="590"/>
        <end position="614"/>
    </location>
</feature>
<gene>
    <name evidence="18" type="ORF">SAY87_008660</name>
</gene>
<reference evidence="18 19" key="1">
    <citation type="journal article" date="2023" name="Hortic Res">
        <title>Pangenome of water caltrop reveals structural variations and asymmetric subgenome divergence after allopolyploidization.</title>
        <authorList>
            <person name="Zhang X."/>
            <person name="Chen Y."/>
            <person name="Wang L."/>
            <person name="Yuan Y."/>
            <person name="Fang M."/>
            <person name="Shi L."/>
            <person name="Lu R."/>
            <person name="Comes H.P."/>
            <person name="Ma Y."/>
            <person name="Chen Y."/>
            <person name="Huang G."/>
            <person name="Zhou Y."/>
            <person name="Zheng Z."/>
            <person name="Qiu Y."/>
        </authorList>
    </citation>
    <scope>NUCLEOTIDE SEQUENCE [LARGE SCALE GENOMIC DNA]</scope>
    <source>
        <tissue evidence="18">Roots</tissue>
    </source>
</reference>
<evidence type="ECO:0008006" key="20">
    <source>
        <dbReference type="Google" id="ProtNLM"/>
    </source>
</evidence>
<dbReference type="CDD" id="cd02336">
    <property type="entry name" value="ZZ_RSC8"/>
    <property type="match status" value="1"/>
</dbReference>
<keyword evidence="4 10" id="KW-0863">Zinc-finger</keyword>
<dbReference type="InterPro" id="IPR001005">
    <property type="entry name" value="SANT/Myb"/>
</dbReference>
<dbReference type="Pfam" id="PF00249">
    <property type="entry name" value="Myb_DNA-binding"/>
    <property type="match status" value="1"/>
</dbReference>
<dbReference type="Gene3D" id="3.30.60.90">
    <property type="match status" value="1"/>
</dbReference>
<sequence length="895" mass="98327">MEDWRYDAETTPSASGEPHSAELGSTRRRGAQKRKASALNLSNSFSAPSKRATREKNSGLTCQIHNGPLTRARQAPSNLGPGASIAFPGSDAKVEEKGSVLSQEVLEAEAERKAIEEWEAMEAAAEAEFEALRSRDPKTHVVPNHCGWFSWTKIHPLEERALSSFFNGKSENRTPDMYMDIRNCIMKKFHASPGTVLETKDLSEIEVGDLDARQEVLEFLDYWGLINFHPFPPADSKMVDADANVIEQKDSLIEKLYRFETPEWSHPISQKNNVATPAVISGLFSESSIAEELVKPEGPSVEYHCNSCSADCSRKRYHCQKQADFDLCTECYSNGKFGSGMSSSDFIVMEPAELHGVTSGNWTDQETLLLLEALELYKENWNEIAEHVATKTKAQCILHFIQMPIEDSFLDCDDDDDDDANPKENVESASVNDESSIPKDIPETTESKNSPGESKTQISSDEPGKPEDASTPKLEEKGEQQQAEDSKGGEEMLKPEAASEVKTMDEKEENCAVKALQEAFEALGYSPTPENPLSFSEVGNPVMAVAGFLGRLAGSDVVTASAHSSLKSLKLDSPGIQLALKHCFILDDPPDWKKDPEDSRSVNLDNQKDDKEQTNAKQDVVDTVNELVSSSEPASQSNRKGTVSSELPKGQDLGGGKSEAADISGGKKDTEMATDSSSTVKSRRPGKTNPSANSTESTRASKTKEKGSRSLPADKDETLNPIPSVKNDLENSTIQTVEDQEKDGDKVNCDAVDQKDYHDIDRVKRAAISTLAAAAVKAKLLADYEEDQIRRLSIFLIEKQLHKLEAKLSFFNEIENMTMRVREQLDRSRQRLYHERAQIIAARLGIPPSSSRIPPPMVPGRTPVNSADLAPRAPTSMPSLMAGLARPMGNLPPKP</sequence>
<evidence type="ECO:0000256" key="12">
    <source>
        <dbReference type="SAM" id="MobiDB-lite"/>
    </source>
</evidence>
<keyword evidence="8" id="KW-0804">Transcription</keyword>
<feature type="domain" description="ZZ-type" evidence="14">
    <location>
        <begin position="300"/>
        <end position="354"/>
    </location>
</feature>
<evidence type="ECO:0000259" key="17">
    <source>
        <dbReference type="PROSITE" id="PS51294"/>
    </source>
</evidence>
<dbReference type="CDD" id="cd00167">
    <property type="entry name" value="SANT"/>
    <property type="match status" value="1"/>
</dbReference>
<dbReference type="PROSITE" id="PS50934">
    <property type="entry name" value="SWIRM"/>
    <property type="match status" value="1"/>
</dbReference>
<dbReference type="Proteomes" id="UP001345219">
    <property type="component" value="Chromosome 8"/>
</dbReference>
<evidence type="ECO:0000259" key="14">
    <source>
        <dbReference type="PROSITE" id="PS50135"/>
    </source>
</evidence>
<evidence type="ECO:0000256" key="9">
    <source>
        <dbReference type="ARBA" id="ARBA00023242"/>
    </source>
</evidence>
<evidence type="ECO:0000256" key="5">
    <source>
        <dbReference type="ARBA" id="ARBA00022833"/>
    </source>
</evidence>
<dbReference type="InterPro" id="IPR017930">
    <property type="entry name" value="Myb_dom"/>
</dbReference>
<proteinExistence type="predicted"/>
<feature type="region of interest" description="Disordered" evidence="12">
    <location>
        <begin position="850"/>
        <end position="895"/>
    </location>
</feature>
<keyword evidence="6" id="KW-0805">Transcription regulation</keyword>
<dbReference type="Pfam" id="PF00569">
    <property type="entry name" value="ZZ"/>
    <property type="match status" value="1"/>
</dbReference>
<evidence type="ECO:0000256" key="10">
    <source>
        <dbReference type="PROSITE-ProRule" id="PRU00228"/>
    </source>
</evidence>
<feature type="compositionally biased region" description="Basic and acidic residues" evidence="12">
    <location>
        <begin position="436"/>
        <end position="446"/>
    </location>
</feature>
<dbReference type="PROSITE" id="PS01357">
    <property type="entry name" value="ZF_ZZ_1"/>
    <property type="match status" value="1"/>
</dbReference>
<evidence type="ECO:0000259" key="15">
    <source>
        <dbReference type="PROSITE" id="PS50934"/>
    </source>
</evidence>
<keyword evidence="3" id="KW-0479">Metal-binding</keyword>
<feature type="compositionally biased region" description="Polar residues" evidence="12">
    <location>
        <begin position="447"/>
        <end position="460"/>
    </location>
</feature>
<evidence type="ECO:0000256" key="11">
    <source>
        <dbReference type="SAM" id="Coils"/>
    </source>
</evidence>
<keyword evidence="2" id="KW-0217">Developmental protein</keyword>
<feature type="domain" description="SWIRM" evidence="15">
    <location>
        <begin position="140"/>
        <end position="237"/>
    </location>
</feature>
<protein>
    <recommendedName>
        <fullName evidence="20">SWI/SNF complex subunit SWI3D</fullName>
    </recommendedName>
</protein>
<keyword evidence="7" id="KW-0238">DNA-binding</keyword>
<dbReference type="Gene3D" id="1.10.10.60">
    <property type="entry name" value="Homeodomain-like"/>
    <property type="match status" value="1"/>
</dbReference>
<feature type="coiled-coil region" evidence="11">
    <location>
        <begin position="108"/>
        <end position="135"/>
    </location>
</feature>
<feature type="region of interest" description="Disordered" evidence="12">
    <location>
        <begin position="410"/>
        <end position="506"/>
    </location>
</feature>
<keyword evidence="19" id="KW-1185">Reference proteome</keyword>
<dbReference type="InterPro" id="IPR032451">
    <property type="entry name" value="SMARCC_C"/>
</dbReference>
<dbReference type="GO" id="GO:0008270">
    <property type="term" value="F:zinc ion binding"/>
    <property type="evidence" value="ECO:0007669"/>
    <property type="project" value="UniProtKB-KW"/>
</dbReference>
<dbReference type="PANTHER" id="PTHR12802:SF41">
    <property type="entry name" value="BRAHMA ASSOCIATED PROTEIN 155 KDA"/>
    <property type="match status" value="1"/>
</dbReference>
<dbReference type="SUPFAM" id="SSF57850">
    <property type="entry name" value="RING/U-box"/>
    <property type="match status" value="1"/>
</dbReference>
<feature type="domain" description="HTH myb-type" evidence="17">
    <location>
        <begin position="360"/>
        <end position="408"/>
    </location>
</feature>
<dbReference type="InterPro" id="IPR036388">
    <property type="entry name" value="WH-like_DNA-bd_sf"/>
</dbReference>
<dbReference type="PROSITE" id="PS51294">
    <property type="entry name" value="HTH_MYB"/>
    <property type="match status" value="1"/>
</dbReference>
<dbReference type="SMART" id="SM00291">
    <property type="entry name" value="ZnF_ZZ"/>
    <property type="match status" value="1"/>
</dbReference>
<dbReference type="SUPFAM" id="SSF46689">
    <property type="entry name" value="Homeodomain-like"/>
    <property type="match status" value="2"/>
</dbReference>
<evidence type="ECO:0000256" key="1">
    <source>
        <dbReference type="ARBA" id="ARBA00004123"/>
    </source>
</evidence>
<dbReference type="PROSITE" id="PS50135">
    <property type="entry name" value="ZF_ZZ_2"/>
    <property type="match status" value="1"/>
</dbReference>
<dbReference type="InterPro" id="IPR000433">
    <property type="entry name" value="Znf_ZZ"/>
</dbReference>
<dbReference type="SMART" id="SM00717">
    <property type="entry name" value="SANT"/>
    <property type="match status" value="1"/>
</dbReference>
<evidence type="ECO:0000313" key="18">
    <source>
        <dbReference type="EMBL" id="KAK4754903.1"/>
    </source>
</evidence>
<evidence type="ECO:0000256" key="2">
    <source>
        <dbReference type="ARBA" id="ARBA00022473"/>
    </source>
</evidence>
<evidence type="ECO:0000259" key="13">
    <source>
        <dbReference type="PROSITE" id="PS50090"/>
    </source>
</evidence>